<organism evidence="13 14">
    <name type="scientific">Methylacidimicrobium tartarophylax</name>
    <dbReference type="NCBI Taxonomy" id="1041768"/>
    <lineage>
        <taxon>Bacteria</taxon>
        <taxon>Pseudomonadati</taxon>
        <taxon>Verrucomicrobiota</taxon>
        <taxon>Methylacidimicrobium</taxon>
    </lineage>
</organism>
<dbReference type="Gene3D" id="3.20.70.20">
    <property type="match status" value="1"/>
</dbReference>
<keyword evidence="14" id="KW-1185">Reference proteome</keyword>
<evidence type="ECO:0000256" key="2">
    <source>
        <dbReference type="ARBA" id="ARBA00022533"/>
    </source>
</evidence>
<dbReference type="NCBIfam" id="NF005544">
    <property type="entry name" value="PRK07207.1"/>
    <property type="match status" value="1"/>
</dbReference>
<dbReference type="PRINTS" id="PR01183">
    <property type="entry name" value="RIBORDTASEM1"/>
</dbReference>
<dbReference type="InterPro" id="IPR008926">
    <property type="entry name" value="RNR_R1-su_N"/>
</dbReference>
<dbReference type="PROSITE" id="PS00089">
    <property type="entry name" value="RIBORED_LARGE"/>
    <property type="match status" value="1"/>
</dbReference>
<dbReference type="SUPFAM" id="SSF48168">
    <property type="entry name" value="R1 subunit of ribonucleotide reductase, N-terminal domain"/>
    <property type="match status" value="1"/>
</dbReference>
<dbReference type="Pfam" id="PF02867">
    <property type="entry name" value="Ribonuc_red_lgC"/>
    <property type="match status" value="1"/>
</dbReference>
<keyword evidence="3 9" id="KW-0547">Nucleotide-binding</keyword>
<dbReference type="UniPathway" id="UPA00326"/>
<dbReference type="InterPro" id="IPR013346">
    <property type="entry name" value="NrdE_NrdA_C"/>
</dbReference>
<dbReference type="GO" id="GO:0005971">
    <property type="term" value="C:ribonucleoside-diphosphate reductase complex"/>
    <property type="evidence" value="ECO:0007669"/>
    <property type="project" value="TreeGrafter"/>
</dbReference>
<feature type="domain" description="ATP-cone" evidence="12">
    <location>
        <begin position="138"/>
        <end position="228"/>
    </location>
</feature>
<dbReference type="Pfam" id="PF03477">
    <property type="entry name" value="ATP-cone"/>
    <property type="match status" value="2"/>
</dbReference>
<comment type="catalytic activity">
    <reaction evidence="8 10">
        <text>a 2'-deoxyribonucleoside 5'-diphosphate + [thioredoxin]-disulfide + H2O = a ribonucleoside 5'-diphosphate + [thioredoxin]-dithiol</text>
        <dbReference type="Rhea" id="RHEA:23252"/>
        <dbReference type="Rhea" id="RHEA-COMP:10698"/>
        <dbReference type="Rhea" id="RHEA-COMP:10700"/>
        <dbReference type="ChEBI" id="CHEBI:15377"/>
        <dbReference type="ChEBI" id="CHEBI:29950"/>
        <dbReference type="ChEBI" id="CHEBI:50058"/>
        <dbReference type="ChEBI" id="CHEBI:57930"/>
        <dbReference type="ChEBI" id="CHEBI:73316"/>
        <dbReference type="EC" id="1.17.4.1"/>
    </reaction>
</comment>
<dbReference type="InterPro" id="IPR013509">
    <property type="entry name" value="RNR_lsu_N"/>
</dbReference>
<keyword evidence="6 10" id="KW-0215">Deoxyribonucleotide synthesis</keyword>
<sequence length="951" mass="107984">MISLEDARQLELAGIEPLSARTFTVQKRNGMVAAFEPKRISWAVERAFRAEHGVPPEQAVAEELKSAVVEVTRAVVGRAVNAAVAGEALEVERIQDWVETALMEEGYHSVARRYILYRAERRRARTLRAATQSVASPLSFVLRCGERVPLDPEGLGRELEEACRGLEERCSWKRLAEETLRSLYDGVSEDEIDQAMILAARSRVEEEPAYTYVAARILLAKLYRETLPEMRGREELQAVHRNFFPISIRHGVDVGRLSPELLSYDLERLAGSLRMERDRDFTYMGLQTVYDRYLLHHEERRIETPQYFWMRVAMGLALAERENREAHAIEFYERLSSFSFLSSTPTLFNSGTLHPQLSSCYLLTVSDDLDGIFQVISDNARLSKWAGGLGNDWTSVRATGSLIRGTNGRSQGVIPFLKVANDTAVAVNQGGKRKGAVCAYLETWHLDIEDFLELRRNTGDERRRTPDMNTANWIPDLFMKRVMEGGNWTLFSPSDVPDLHDLYGKAFERRYCEYEEKADRGEIRNFRRVAASTLWRKMLTMLFETGHPWITFKDPSNLRSPQDHVGVIHNSNLCTEITLNTSSDETAVCNLGSINLAAHVKDGAIDEEELAETIRVAVRMLDNVIDINFYPTPAAKNANLRHRPVGLGLMGFQDALYRLKISYASAEAVEFADRTMEIIAYHALLASADLARERGAYSTFPGSKWDRGLLPIDTLSLLEEERGGNLDVDRTIRKDWEEVRKAIRKHGLRNSNLLAIAPTATISNISGVSPSIEPTYKNLFVKSNLSGDFTTINSYLVEDLRQAGLWDQEMVDDLKFYDGSVFSIERIPQEIRERYLSAFEVDPRWLIESASRRQKWIDMAQSLNLYLAEPNGKKLSDMYFLAWRKGLKTTYYLRAVAATSVEKSTLDINARGLQPRWMKSVSPSSRVHVDRPEEQNGRSCSLDNPECESCQ</sequence>
<dbReference type="NCBIfam" id="TIGR02506">
    <property type="entry name" value="NrdE_NrdA"/>
    <property type="match status" value="1"/>
</dbReference>
<feature type="domain" description="ATP-cone" evidence="12">
    <location>
        <begin position="23"/>
        <end position="125"/>
    </location>
</feature>
<evidence type="ECO:0000256" key="5">
    <source>
        <dbReference type="ARBA" id="ARBA00023002"/>
    </source>
</evidence>
<evidence type="ECO:0000259" key="12">
    <source>
        <dbReference type="PROSITE" id="PS51161"/>
    </source>
</evidence>
<keyword evidence="4 9" id="KW-0067">ATP-binding</keyword>
<name>A0A5E6MBS3_9BACT</name>
<evidence type="ECO:0000256" key="4">
    <source>
        <dbReference type="ARBA" id="ARBA00022840"/>
    </source>
</evidence>
<proteinExistence type="inferred from homology"/>
<dbReference type="CDD" id="cd01679">
    <property type="entry name" value="RNR_I"/>
    <property type="match status" value="1"/>
</dbReference>
<comment type="similarity">
    <text evidence="1 10">Belongs to the ribonucleoside diphosphate reductase large chain family.</text>
</comment>
<comment type="function">
    <text evidence="7 10">Provides the precursors necessary for DNA synthesis. Catalyzes the biosynthesis of deoxyribonucleotides from the corresponding ribonucleotides.</text>
</comment>
<accession>A0A5E6MBS3</accession>
<gene>
    <name evidence="13" type="primary">E1.17.4.1A</name>
    <name evidence="13" type="synonym">nrdA</name>
    <name evidence="13" type="synonym">nrdE</name>
    <name evidence="13" type="ORF">MAMT_00528</name>
</gene>
<dbReference type="RefSeq" id="WP_178086870.1">
    <property type="nucleotide sequence ID" value="NZ_CABFVA020000016.1"/>
</dbReference>
<evidence type="ECO:0000256" key="10">
    <source>
        <dbReference type="RuleBase" id="RU003410"/>
    </source>
</evidence>
<dbReference type="AlphaFoldDB" id="A0A5E6MBS3"/>
<evidence type="ECO:0000256" key="8">
    <source>
        <dbReference type="ARBA" id="ARBA00047754"/>
    </source>
</evidence>
<evidence type="ECO:0000256" key="11">
    <source>
        <dbReference type="SAM" id="MobiDB-lite"/>
    </source>
</evidence>
<evidence type="ECO:0000256" key="7">
    <source>
        <dbReference type="ARBA" id="ARBA00024942"/>
    </source>
</evidence>
<feature type="region of interest" description="Disordered" evidence="11">
    <location>
        <begin position="919"/>
        <end position="951"/>
    </location>
</feature>
<dbReference type="SUPFAM" id="SSF51998">
    <property type="entry name" value="PFL-like glycyl radical enzymes"/>
    <property type="match status" value="1"/>
</dbReference>
<reference evidence="13 14" key="1">
    <citation type="submission" date="2019-09" db="EMBL/GenBank/DDBJ databases">
        <authorList>
            <person name="Cremers G."/>
        </authorList>
    </citation>
    <scope>NUCLEOTIDE SEQUENCE [LARGE SCALE GENOMIC DNA]</scope>
    <source>
        <strain evidence="13">4A</strain>
    </source>
</reference>
<keyword evidence="5 10" id="KW-0560">Oxidoreductase</keyword>
<dbReference type="Proteomes" id="UP000334923">
    <property type="component" value="Unassembled WGS sequence"/>
</dbReference>
<dbReference type="InterPro" id="IPR005144">
    <property type="entry name" value="ATP-cone_dom"/>
</dbReference>
<evidence type="ECO:0000256" key="1">
    <source>
        <dbReference type="ARBA" id="ARBA00010406"/>
    </source>
</evidence>
<evidence type="ECO:0000256" key="9">
    <source>
        <dbReference type="PROSITE-ProRule" id="PRU00492"/>
    </source>
</evidence>
<dbReference type="EC" id="1.17.4.1" evidence="10"/>
<feature type="compositionally biased region" description="Basic and acidic residues" evidence="11">
    <location>
        <begin position="927"/>
        <end position="936"/>
    </location>
</feature>
<dbReference type="Pfam" id="PF00317">
    <property type="entry name" value="Ribonuc_red_lgN"/>
    <property type="match status" value="1"/>
</dbReference>
<dbReference type="GO" id="GO:0009263">
    <property type="term" value="P:deoxyribonucleotide biosynthetic process"/>
    <property type="evidence" value="ECO:0007669"/>
    <property type="project" value="UniProtKB-KW"/>
</dbReference>
<protein>
    <recommendedName>
        <fullName evidence="10">Ribonucleoside-diphosphate reductase</fullName>
        <ecNumber evidence="10">1.17.4.1</ecNumber>
    </recommendedName>
</protein>
<keyword evidence="2" id="KW-0021">Allosteric enzyme</keyword>
<dbReference type="GO" id="GO:0005524">
    <property type="term" value="F:ATP binding"/>
    <property type="evidence" value="ECO:0007669"/>
    <property type="project" value="UniProtKB-UniRule"/>
</dbReference>
<dbReference type="EMBL" id="CABFVA020000016">
    <property type="protein sequence ID" value="VVM05230.1"/>
    <property type="molecule type" value="Genomic_DNA"/>
</dbReference>
<dbReference type="InterPro" id="IPR039718">
    <property type="entry name" value="Rrm1"/>
</dbReference>
<dbReference type="InterPro" id="IPR000788">
    <property type="entry name" value="RNR_lg_C"/>
</dbReference>
<evidence type="ECO:0000256" key="6">
    <source>
        <dbReference type="ARBA" id="ARBA00023116"/>
    </source>
</evidence>
<dbReference type="FunFam" id="3.20.70.20:FF:000009">
    <property type="entry name" value="Ribonucleoside-diphosphate reductase"/>
    <property type="match status" value="1"/>
</dbReference>
<dbReference type="PANTHER" id="PTHR11573:SF6">
    <property type="entry name" value="RIBONUCLEOSIDE-DIPHOSPHATE REDUCTASE LARGE SUBUNIT"/>
    <property type="match status" value="1"/>
</dbReference>
<dbReference type="GO" id="GO:0004748">
    <property type="term" value="F:ribonucleoside-diphosphate reductase activity, thioredoxin disulfide as acceptor"/>
    <property type="evidence" value="ECO:0007669"/>
    <property type="project" value="UniProtKB-EC"/>
</dbReference>
<dbReference type="PANTHER" id="PTHR11573">
    <property type="entry name" value="RIBONUCLEOSIDE-DIPHOSPHATE REDUCTASE LARGE CHAIN"/>
    <property type="match status" value="1"/>
</dbReference>
<dbReference type="PROSITE" id="PS51161">
    <property type="entry name" value="ATP_CONE"/>
    <property type="match status" value="2"/>
</dbReference>
<evidence type="ECO:0000256" key="3">
    <source>
        <dbReference type="ARBA" id="ARBA00022741"/>
    </source>
</evidence>
<evidence type="ECO:0000313" key="13">
    <source>
        <dbReference type="EMBL" id="VVM05230.1"/>
    </source>
</evidence>
<evidence type="ECO:0000313" key="14">
    <source>
        <dbReference type="Proteomes" id="UP000334923"/>
    </source>
</evidence>